<dbReference type="PRINTS" id="PR00359">
    <property type="entry name" value="BP450"/>
</dbReference>
<comment type="caution">
    <text evidence="8">The sequence shown here is derived from an EMBL/GenBank/DDBJ whole genome shotgun (WGS) entry which is preliminary data.</text>
</comment>
<dbReference type="Pfam" id="PF00067">
    <property type="entry name" value="p450"/>
    <property type="match status" value="1"/>
</dbReference>
<dbReference type="EMBL" id="RBDY01000015">
    <property type="protein sequence ID" value="RKN19618.1"/>
    <property type="molecule type" value="Genomic_DNA"/>
</dbReference>
<dbReference type="InterPro" id="IPR002397">
    <property type="entry name" value="Cyt_P450_B"/>
</dbReference>
<gene>
    <name evidence="9" type="ORF">D7318_19590</name>
    <name evidence="8" type="ORF">D7319_18935</name>
</gene>
<keyword evidence="4 7" id="KW-0560">Oxidoreductase</keyword>
<evidence type="ECO:0000313" key="11">
    <source>
        <dbReference type="Proteomes" id="UP000275024"/>
    </source>
</evidence>
<dbReference type="EMBL" id="RBDX01000015">
    <property type="protein sequence ID" value="RKN07439.1"/>
    <property type="molecule type" value="Genomic_DNA"/>
</dbReference>
<dbReference type="FunFam" id="1.10.630.10:FF:000018">
    <property type="entry name" value="Cytochrome P450 monooxygenase"/>
    <property type="match status" value="1"/>
</dbReference>
<evidence type="ECO:0000256" key="6">
    <source>
        <dbReference type="ARBA" id="ARBA00023033"/>
    </source>
</evidence>
<evidence type="ECO:0000256" key="4">
    <source>
        <dbReference type="ARBA" id="ARBA00023002"/>
    </source>
</evidence>
<dbReference type="PROSITE" id="PS00086">
    <property type="entry name" value="CYTOCHROME_P450"/>
    <property type="match status" value="1"/>
</dbReference>
<dbReference type="Proteomes" id="UP000275024">
    <property type="component" value="Unassembled WGS sequence"/>
</dbReference>
<keyword evidence="10" id="KW-1185">Reference proteome</keyword>
<evidence type="ECO:0000256" key="5">
    <source>
        <dbReference type="ARBA" id="ARBA00023004"/>
    </source>
</evidence>
<dbReference type="InterPro" id="IPR036396">
    <property type="entry name" value="Cyt_P450_sf"/>
</dbReference>
<organism evidence="8 11">
    <name type="scientific">Streptomyces radicis</name>
    <dbReference type="NCBI Taxonomy" id="1750517"/>
    <lineage>
        <taxon>Bacteria</taxon>
        <taxon>Bacillati</taxon>
        <taxon>Actinomycetota</taxon>
        <taxon>Actinomycetes</taxon>
        <taxon>Kitasatosporales</taxon>
        <taxon>Streptomycetaceae</taxon>
        <taxon>Streptomyces</taxon>
    </lineage>
</organism>
<evidence type="ECO:0000256" key="7">
    <source>
        <dbReference type="RuleBase" id="RU000461"/>
    </source>
</evidence>
<reference evidence="10 11" key="1">
    <citation type="submission" date="2018-09" db="EMBL/GenBank/DDBJ databases">
        <title>Streptomyces sp. nov. DS1-2, an endophytic actinomycete isolated from roots of Dendrobium scabrilingue.</title>
        <authorList>
            <person name="Kuncharoen N."/>
            <person name="Kudo T."/>
            <person name="Ohkuma M."/>
            <person name="Yuki M."/>
            <person name="Tanasupawat S."/>
        </authorList>
    </citation>
    <scope>NUCLEOTIDE SEQUENCE [LARGE SCALE GENOMIC DNA]</scope>
    <source>
        <strain evidence="8 11">AZ1-7</strain>
        <strain evidence="9 10">DS1-2</strain>
    </source>
</reference>
<comment type="similarity">
    <text evidence="1 7">Belongs to the cytochrome P450 family.</text>
</comment>
<dbReference type="InterPro" id="IPR001128">
    <property type="entry name" value="Cyt_P450"/>
</dbReference>
<dbReference type="Proteomes" id="UP000268652">
    <property type="component" value="Unassembled WGS sequence"/>
</dbReference>
<sequence>MNIWALSGHEEVTEFLKRPGVQSGARASALRHENWAEHASLRLYLNSMVALNQPDHGRVRVLASRVFTPSKIKKMQPAVERLTRGLVDDLIERSSGGEPVDLVEVLATPFPVAVICDMLGIPFADGERLWELADDWSRVFPGAFSDEDLARADDAAEQLGGYFAEAIKDRRAQLREDLLTSLVQEASGGHLDDDELVALVLFLFTAGFSATTNLIAAGTAALIEHPDELNRWREDKSITQSAVDELLRHSAHNTASSRVTVKPVTVGDAEIPEGELVVCLLAAANRDPRRFPEPHRLKLTRDDGPHLSFSAGSHYCFGGTLARMEGAELFTTLIDTFPKIELASEPERRGVMGLTSYATLPLTLGR</sequence>
<dbReference type="GO" id="GO:0020037">
    <property type="term" value="F:heme binding"/>
    <property type="evidence" value="ECO:0007669"/>
    <property type="project" value="InterPro"/>
</dbReference>
<keyword evidence="5 7" id="KW-0408">Iron</keyword>
<keyword evidence="2 7" id="KW-0349">Heme</keyword>
<dbReference type="AlphaFoldDB" id="A0A3A9W3K8"/>
<dbReference type="InterPro" id="IPR017972">
    <property type="entry name" value="Cyt_P450_CS"/>
</dbReference>
<keyword evidence="3 7" id="KW-0479">Metal-binding</keyword>
<protein>
    <submittedName>
        <fullName evidence="8">Cytochrome P450</fullName>
    </submittedName>
</protein>
<dbReference type="Gene3D" id="1.10.630.10">
    <property type="entry name" value="Cytochrome P450"/>
    <property type="match status" value="1"/>
</dbReference>
<dbReference type="SUPFAM" id="SSF48264">
    <property type="entry name" value="Cytochrome P450"/>
    <property type="match status" value="1"/>
</dbReference>
<evidence type="ECO:0000313" key="9">
    <source>
        <dbReference type="EMBL" id="RKN19618.1"/>
    </source>
</evidence>
<evidence type="ECO:0000256" key="3">
    <source>
        <dbReference type="ARBA" id="ARBA00022723"/>
    </source>
</evidence>
<evidence type="ECO:0000256" key="1">
    <source>
        <dbReference type="ARBA" id="ARBA00010617"/>
    </source>
</evidence>
<dbReference type="GO" id="GO:0004497">
    <property type="term" value="F:monooxygenase activity"/>
    <property type="evidence" value="ECO:0007669"/>
    <property type="project" value="UniProtKB-KW"/>
</dbReference>
<evidence type="ECO:0000256" key="2">
    <source>
        <dbReference type="ARBA" id="ARBA00022617"/>
    </source>
</evidence>
<dbReference type="CDD" id="cd20625">
    <property type="entry name" value="CYP164-like"/>
    <property type="match status" value="1"/>
</dbReference>
<dbReference type="GO" id="GO:0016705">
    <property type="term" value="F:oxidoreductase activity, acting on paired donors, with incorporation or reduction of molecular oxygen"/>
    <property type="evidence" value="ECO:0007669"/>
    <property type="project" value="InterPro"/>
</dbReference>
<accession>A0A3A9W3K8</accession>
<name>A0A3A9W3K8_9ACTN</name>
<evidence type="ECO:0000313" key="10">
    <source>
        <dbReference type="Proteomes" id="UP000268652"/>
    </source>
</evidence>
<dbReference type="OrthoDB" id="5500002at2"/>
<evidence type="ECO:0000313" key="8">
    <source>
        <dbReference type="EMBL" id="RKN07439.1"/>
    </source>
</evidence>
<keyword evidence="6 7" id="KW-0503">Monooxygenase</keyword>
<proteinExistence type="inferred from homology"/>
<dbReference type="GO" id="GO:0005506">
    <property type="term" value="F:iron ion binding"/>
    <property type="evidence" value="ECO:0007669"/>
    <property type="project" value="InterPro"/>
</dbReference>
<dbReference type="PANTHER" id="PTHR46696:SF1">
    <property type="entry name" value="CYTOCHROME P450 YJIB-RELATED"/>
    <property type="match status" value="1"/>
</dbReference>
<dbReference type="PANTHER" id="PTHR46696">
    <property type="entry name" value="P450, PUTATIVE (EUROFUNG)-RELATED"/>
    <property type="match status" value="1"/>
</dbReference>